<name>A0ABP1R5Q8_9HEXA</name>
<evidence type="ECO:0000313" key="7">
    <source>
        <dbReference type="Proteomes" id="UP001642540"/>
    </source>
</evidence>
<keyword evidence="3 4" id="KW-0862">Zinc</keyword>
<keyword evidence="7" id="KW-1185">Reference proteome</keyword>
<dbReference type="Pfam" id="PF02135">
    <property type="entry name" value="zf-TAZ"/>
    <property type="match status" value="1"/>
</dbReference>
<dbReference type="InterPro" id="IPR035898">
    <property type="entry name" value="TAZ_dom_sf"/>
</dbReference>
<keyword evidence="1 4" id="KW-0479">Metal-binding</keyword>
<dbReference type="Proteomes" id="UP001642540">
    <property type="component" value="Unassembled WGS sequence"/>
</dbReference>
<keyword evidence="2 4" id="KW-0863">Zinc-finger</keyword>
<feature type="zinc finger region" description="TAZ-type" evidence="4">
    <location>
        <begin position="24"/>
        <end position="105"/>
    </location>
</feature>
<comment type="caution">
    <text evidence="6">The sequence shown here is derived from an EMBL/GenBank/DDBJ whole genome shotgun (WGS) entry which is preliminary data.</text>
</comment>
<evidence type="ECO:0000256" key="3">
    <source>
        <dbReference type="ARBA" id="ARBA00022833"/>
    </source>
</evidence>
<dbReference type="Gene3D" id="1.20.1020.10">
    <property type="entry name" value="TAZ domain"/>
    <property type="match status" value="1"/>
</dbReference>
<dbReference type="PROSITE" id="PS50134">
    <property type="entry name" value="ZF_TAZ"/>
    <property type="match status" value="1"/>
</dbReference>
<evidence type="ECO:0000256" key="4">
    <source>
        <dbReference type="PROSITE-ProRule" id="PRU00203"/>
    </source>
</evidence>
<gene>
    <name evidence="6" type="ORF">ODALV1_LOCUS16794</name>
</gene>
<dbReference type="EMBL" id="CAXLJM020000051">
    <property type="protein sequence ID" value="CAL8115304.1"/>
    <property type="molecule type" value="Genomic_DNA"/>
</dbReference>
<evidence type="ECO:0000256" key="1">
    <source>
        <dbReference type="ARBA" id="ARBA00022723"/>
    </source>
</evidence>
<evidence type="ECO:0000313" key="6">
    <source>
        <dbReference type="EMBL" id="CAL8115304.1"/>
    </source>
</evidence>
<proteinExistence type="predicted"/>
<organism evidence="6 7">
    <name type="scientific">Orchesella dallaii</name>
    <dbReference type="NCBI Taxonomy" id="48710"/>
    <lineage>
        <taxon>Eukaryota</taxon>
        <taxon>Metazoa</taxon>
        <taxon>Ecdysozoa</taxon>
        <taxon>Arthropoda</taxon>
        <taxon>Hexapoda</taxon>
        <taxon>Collembola</taxon>
        <taxon>Entomobryomorpha</taxon>
        <taxon>Entomobryoidea</taxon>
        <taxon>Orchesellidae</taxon>
        <taxon>Orchesellinae</taxon>
        <taxon>Orchesella</taxon>
    </lineage>
</organism>
<dbReference type="SUPFAM" id="SSF57933">
    <property type="entry name" value="TAZ domain"/>
    <property type="match status" value="1"/>
</dbReference>
<accession>A0ABP1R5Q8</accession>
<reference evidence="6 7" key="1">
    <citation type="submission" date="2024-08" db="EMBL/GenBank/DDBJ databases">
        <authorList>
            <person name="Cucini C."/>
            <person name="Frati F."/>
        </authorList>
    </citation>
    <scope>NUCLEOTIDE SEQUENCE [LARGE SCALE GENOMIC DNA]</scope>
</reference>
<protein>
    <recommendedName>
        <fullName evidence="5">TAZ-type domain-containing protein</fullName>
    </recommendedName>
</protein>
<evidence type="ECO:0000259" key="5">
    <source>
        <dbReference type="PROSITE" id="PS50134"/>
    </source>
</evidence>
<feature type="domain" description="TAZ-type" evidence="5">
    <location>
        <begin position="24"/>
        <end position="105"/>
    </location>
</feature>
<sequence length="148" mass="17159">MLPPDTPETTNLDATVGASALPISPVMNETSLAVLCNLMHLIRIEKHYINEPQARANYVDEDYNNQHIANCQDPNCPIMHCCTSRDLYTHWKSCKKQECHICESEVELTIIEFIDHLTKKGIYEQMADEVERMRKNLTYMKAMMWINL</sequence>
<dbReference type="InterPro" id="IPR000197">
    <property type="entry name" value="Znf_TAZ"/>
</dbReference>
<evidence type="ECO:0000256" key="2">
    <source>
        <dbReference type="ARBA" id="ARBA00022771"/>
    </source>
</evidence>